<sequence length="124" mass="14355">MSTIALRKVSRTQDLNIFHIILKWKGRIGYFEIVGDKFFCILQQLVITTKVQFSLSWIDWGNFGLPGNDSSNSNFRLIDFLGQKYSFDKFESEVKGFDCYTVATLTISFYWKAAEKCFCPMTST</sequence>
<accession>A0A1S0UC22</accession>
<dbReference type="RefSeq" id="XP_003135749.1">
    <property type="nucleotide sequence ID" value="XM_003135701.1"/>
</dbReference>
<proteinExistence type="predicted"/>
<evidence type="ECO:0000313" key="1">
    <source>
        <dbReference type="EMBL" id="EFO28304.1"/>
    </source>
</evidence>
<name>A0A1S0UC22_LOALO</name>
<dbReference type="EMBL" id="JH712081">
    <property type="protein sequence ID" value="EFO28304.1"/>
    <property type="molecule type" value="Genomic_DNA"/>
</dbReference>
<gene>
    <name evidence="1" type="ORF">LOAG_00161</name>
</gene>
<reference evidence="1" key="1">
    <citation type="submission" date="2012-04" db="EMBL/GenBank/DDBJ databases">
        <title>The Genome Sequence of Loa loa.</title>
        <authorList>
            <consortium name="The Broad Institute Genome Sequencing Platform"/>
            <consortium name="Broad Institute Genome Sequencing Center for Infectious Disease"/>
            <person name="Nutman T.B."/>
            <person name="Fink D.L."/>
            <person name="Russ C."/>
            <person name="Young S."/>
            <person name="Zeng Q."/>
            <person name="Gargeya S."/>
            <person name="Alvarado L."/>
            <person name="Berlin A."/>
            <person name="Chapman S.B."/>
            <person name="Chen Z."/>
            <person name="Freedman E."/>
            <person name="Gellesch M."/>
            <person name="Goldberg J."/>
            <person name="Griggs A."/>
            <person name="Gujja S."/>
            <person name="Heilman E.R."/>
            <person name="Heiman D."/>
            <person name="Howarth C."/>
            <person name="Mehta T."/>
            <person name="Neiman D."/>
            <person name="Pearson M."/>
            <person name="Roberts A."/>
            <person name="Saif S."/>
            <person name="Shea T."/>
            <person name="Shenoy N."/>
            <person name="Sisk P."/>
            <person name="Stolte C."/>
            <person name="Sykes S."/>
            <person name="White J."/>
            <person name="Yandava C."/>
            <person name="Haas B."/>
            <person name="Henn M.R."/>
            <person name="Nusbaum C."/>
            <person name="Birren B."/>
        </authorList>
    </citation>
    <scope>NUCLEOTIDE SEQUENCE [LARGE SCALE GENOMIC DNA]</scope>
</reference>
<organism evidence="1">
    <name type="scientific">Loa loa</name>
    <name type="common">Eye worm</name>
    <name type="synonym">Filaria loa</name>
    <dbReference type="NCBI Taxonomy" id="7209"/>
    <lineage>
        <taxon>Eukaryota</taxon>
        <taxon>Metazoa</taxon>
        <taxon>Ecdysozoa</taxon>
        <taxon>Nematoda</taxon>
        <taxon>Chromadorea</taxon>
        <taxon>Rhabditida</taxon>
        <taxon>Spirurina</taxon>
        <taxon>Spiruromorpha</taxon>
        <taxon>Filarioidea</taxon>
        <taxon>Onchocercidae</taxon>
        <taxon>Loa</taxon>
    </lineage>
</organism>
<dbReference type="InParanoid" id="A0A1S0UC22"/>
<dbReference type="GeneID" id="9937530"/>
<dbReference type="CTD" id="9937530"/>
<protein>
    <submittedName>
        <fullName evidence="1">Uncharacterized protein</fullName>
    </submittedName>
</protein>
<dbReference type="KEGG" id="loa:LOAG_00161"/>
<dbReference type="AlphaFoldDB" id="A0A1S0UC22"/>